<gene>
    <name evidence="3" type="ORF">OU682_02455</name>
</gene>
<dbReference type="RefSeq" id="WP_268940478.1">
    <property type="nucleotide sequence ID" value="NZ_JAPTYD010000002.1"/>
</dbReference>
<sequence>MSQIRLILTLLLSLAVLPATGHAEIVERGRFIDVDNHKGGNVLETVQLRERLARSGKTVRIRGYCRSACTILTTLPNACLGAKSRIGFHAPRIPNTQIIPPLVDQIMGNFYRGGIRDRWFGGWNRSMEMQVITAQQYVRLDPQTKICRGKQLGSLAQPPAGREDPADRHAARRDHQADRHQGHADRHVR</sequence>
<accession>A0ABT4J065</accession>
<dbReference type="Proteomes" id="UP001149822">
    <property type="component" value="Unassembled WGS sequence"/>
</dbReference>
<proteinExistence type="predicted"/>
<evidence type="ECO:0000256" key="2">
    <source>
        <dbReference type="SAM" id="SignalP"/>
    </source>
</evidence>
<comment type="caution">
    <text evidence="3">The sequence shown here is derived from an EMBL/GenBank/DDBJ whole genome shotgun (WGS) entry which is preliminary data.</text>
</comment>
<organism evidence="3 4">
    <name type="scientific">Paracoccus benzoatiresistens</name>
    <dbReference type="NCBI Taxonomy" id="2997341"/>
    <lineage>
        <taxon>Bacteria</taxon>
        <taxon>Pseudomonadati</taxon>
        <taxon>Pseudomonadota</taxon>
        <taxon>Alphaproteobacteria</taxon>
        <taxon>Rhodobacterales</taxon>
        <taxon>Paracoccaceae</taxon>
        <taxon>Paracoccus</taxon>
    </lineage>
</organism>
<evidence type="ECO:0000313" key="4">
    <source>
        <dbReference type="Proteomes" id="UP001149822"/>
    </source>
</evidence>
<reference evidence="3" key="1">
    <citation type="submission" date="2022-12" db="EMBL/GenBank/DDBJ databases">
        <title>Paracoccus sp. EF6 isolated from a lake water.</title>
        <authorList>
            <person name="Liu H."/>
        </authorList>
    </citation>
    <scope>NUCLEOTIDE SEQUENCE</scope>
    <source>
        <strain evidence="3">EF6</strain>
    </source>
</reference>
<name>A0ABT4J065_9RHOB</name>
<protein>
    <submittedName>
        <fullName evidence="3">Uncharacterized protein</fullName>
    </submittedName>
</protein>
<feature type="region of interest" description="Disordered" evidence="1">
    <location>
        <begin position="149"/>
        <end position="189"/>
    </location>
</feature>
<evidence type="ECO:0000313" key="3">
    <source>
        <dbReference type="EMBL" id="MCZ0960478.1"/>
    </source>
</evidence>
<keyword evidence="2" id="KW-0732">Signal</keyword>
<feature type="signal peptide" evidence="2">
    <location>
        <begin position="1"/>
        <end position="23"/>
    </location>
</feature>
<dbReference type="EMBL" id="JAPTYD010000002">
    <property type="protein sequence ID" value="MCZ0960478.1"/>
    <property type="molecule type" value="Genomic_DNA"/>
</dbReference>
<feature type="compositionally biased region" description="Basic and acidic residues" evidence="1">
    <location>
        <begin position="161"/>
        <end position="189"/>
    </location>
</feature>
<keyword evidence="4" id="KW-1185">Reference proteome</keyword>
<feature type="chain" id="PRO_5046940730" evidence="2">
    <location>
        <begin position="24"/>
        <end position="189"/>
    </location>
</feature>
<evidence type="ECO:0000256" key="1">
    <source>
        <dbReference type="SAM" id="MobiDB-lite"/>
    </source>
</evidence>